<keyword evidence="2" id="KW-1185">Reference proteome</keyword>
<dbReference type="EMBL" id="JBHTOH010000006">
    <property type="protein sequence ID" value="MFD1410085.1"/>
    <property type="molecule type" value="Genomic_DNA"/>
</dbReference>
<name>A0ABW4BIP8_9LACO</name>
<gene>
    <name evidence="1" type="ORF">ACFQ4R_00365</name>
</gene>
<dbReference type="RefSeq" id="WP_225420160.1">
    <property type="nucleotide sequence ID" value="NZ_JBHTOH010000006.1"/>
</dbReference>
<dbReference type="Proteomes" id="UP001597191">
    <property type="component" value="Unassembled WGS sequence"/>
</dbReference>
<sequence>MAKQIQTNEHQFVKIIDSVSEGINDAEPVFSVTADPVVQESNGKQAVRYLLWLGF</sequence>
<evidence type="ECO:0000313" key="1">
    <source>
        <dbReference type="EMBL" id="MFD1410085.1"/>
    </source>
</evidence>
<proteinExistence type="predicted"/>
<evidence type="ECO:0000313" key="2">
    <source>
        <dbReference type="Proteomes" id="UP001597191"/>
    </source>
</evidence>
<protein>
    <submittedName>
        <fullName evidence="1">Uncharacterized protein</fullName>
    </submittedName>
</protein>
<accession>A0ABW4BIP8</accession>
<organism evidence="1 2">
    <name type="scientific">Lapidilactobacillus gannanensis</name>
    <dbReference type="NCBI Taxonomy" id="2486002"/>
    <lineage>
        <taxon>Bacteria</taxon>
        <taxon>Bacillati</taxon>
        <taxon>Bacillota</taxon>
        <taxon>Bacilli</taxon>
        <taxon>Lactobacillales</taxon>
        <taxon>Lactobacillaceae</taxon>
        <taxon>Lapidilactobacillus</taxon>
    </lineage>
</organism>
<reference evidence="2" key="1">
    <citation type="journal article" date="2019" name="Int. J. Syst. Evol. Microbiol.">
        <title>The Global Catalogue of Microorganisms (GCM) 10K type strain sequencing project: providing services to taxonomists for standard genome sequencing and annotation.</title>
        <authorList>
            <consortium name="The Broad Institute Genomics Platform"/>
            <consortium name="The Broad Institute Genome Sequencing Center for Infectious Disease"/>
            <person name="Wu L."/>
            <person name="Ma J."/>
        </authorList>
    </citation>
    <scope>NUCLEOTIDE SEQUENCE [LARGE SCALE GENOMIC DNA]</scope>
    <source>
        <strain evidence="2">CCM 8937</strain>
    </source>
</reference>
<comment type="caution">
    <text evidence="1">The sequence shown here is derived from an EMBL/GenBank/DDBJ whole genome shotgun (WGS) entry which is preliminary data.</text>
</comment>